<keyword evidence="1" id="KW-1133">Transmembrane helix</keyword>
<sequence>MKIRSLLFVLFLNSWFKKLFITKVLYVLISFWFFKLMICLGPKLIVDLLVETLVKTLRYLELNFVCLKNLYKLFLKFIRLILDFKFIVFICIFYLLVIYLQWFSGYLYSSKNMKILEFKTLILIIGLFYITISYNLI</sequence>
<protein>
    <submittedName>
        <fullName evidence="2">Uncharacterized protein</fullName>
    </submittedName>
</protein>
<keyword evidence="2" id="KW-0496">Mitochondrion</keyword>
<reference evidence="2" key="2">
    <citation type="submission" date="2019-03" db="EMBL/GenBank/DDBJ databases">
        <authorList>
            <person name="Lee H.-H."/>
            <person name="Tsai I.J."/>
        </authorList>
    </citation>
    <scope>NUCLEOTIDE SEQUENCE</scope>
    <source>
        <strain evidence="2">BCRC 35384</strain>
    </source>
</reference>
<evidence type="ECO:0000313" key="2">
    <source>
        <dbReference type="EMBL" id="QEG57034.1"/>
    </source>
</evidence>
<feature type="transmembrane region" description="Helical" evidence="1">
    <location>
        <begin position="26"/>
        <end position="50"/>
    </location>
</feature>
<gene>
    <name evidence="2" type="ORF">PPIT_000138</name>
</gene>
<evidence type="ECO:0000256" key="1">
    <source>
        <dbReference type="SAM" id="Phobius"/>
    </source>
</evidence>
<geneLocation type="mitochondrion" evidence="2"/>
<dbReference type="EMBL" id="MK623257">
    <property type="protein sequence ID" value="QEG57034.1"/>
    <property type="molecule type" value="Genomic_DNA"/>
</dbReference>
<feature type="transmembrane region" description="Helical" evidence="1">
    <location>
        <begin position="115"/>
        <end position="136"/>
    </location>
</feature>
<feature type="transmembrane region" description="Helical" evidence="1">
    <location>
        <begin position="80"/>
        <end position="103"/>
    </location>
</feature>
<name>A0A5B9RB35_9AGAM</name>
<organism evidence="2">
    <name type="scientific">Porodaedalea pini</name>
    <dbReference type="NCBI Taxonomy" id="108901"/>
    <lineage>
        <taxon>Eukaryota</taxon>
        <taxon>Fungi</taxon>
        <taxon>Dikarya</taxon>
        <taxon>Basidiomycota</taxon>
        <taxon>Agaricomycotina</taxon>
        <taxon>Agaricomycetes</taxon>
        <taxon>Hymenochaetales</taxon>
        <taxon>Hymenochaetaceae</taxon>
        <taxon>Porodaedalea</taxon>
    </lineage>
</organism>
<keyword evidence="1" id="KW-0472">Membrane</keyword>
<dbReference type="AlphaFoldDB" id="A0A5B9RB35"/>
<reference evidence="2" key="1">
    <citation type="journal article" date="2019" name="Genome Biol. Evol.">
        <title>Evidence of extensive intraspecific noncoding reshuffling in a 169-kb mitochondrial genome of a basidiomycetous fungus.</title>
        <authorList>
            <person name="Lee H.H."/>
            <person name="Ke H.M."/>
            <person name="Lin C.I."/>
            <person name="Lee T.J."/>
            <person name="Chung C.L."/>
            <person name="Tsai I.J."/>
        </authorList>
    </citation>
    <scope>NUCLEOTIDE SEQUENCE</scope>
    <source>
        <strain evidence="2">BCRC 35384</strain>
    </source>
</reference>
<keyword evidence="1" id="KW-0812">Transmembrane</keyword>
<accession>A0A5B9RB35</accession>
<proteinExistence type="predicted"/>